<reference evidence="1 2" key="1">
    <citation type="submission" date="2019-05" db="EMBL/GenBank/DDBJ databases">
        <title>Another draft genome of Portunus trituberculatus and its Hox gene families provides insights of decapod evolution.</title>
        <authorList>
            <person name="Jeong J.-H."/>
            <person name="Song I."/>
            <person name="Kim S."/>
            <person name="Choi T."/>
            <person name="Kim D."/>
            <person name="Ryu S."/>
            <person name="Kim W."/>
        </authorList>
    </citation>
    <scope>NUCLEOTIDE SEQUENCE [LARGE SCALE GENOMIC DNA]</scope>
    <source>
        <tissue evidence="1">Muscle</tissue>
    </source>
</reference>
<evidence type="ECO:0000313" key="2">
    <source>
        <dbReference type="Proteomes" id="UP000324222"/>
    </source>
</evidence>
<sequence>MALSVLVRAVFACLGDSIHTILLDRVESKPFRLINSLPLTYCLQPLCHH</sequence>
<name>A0A5B7DL43_PORTR</name>
<proteinExistence type="predicted"/>
<organism evidence="1 2">
    <name type="scientific">Portunus trituberculatus</name>
    <name type="common">Swimming crab</name>
    <name type="synonym">Neptunus trituberculatus</name>
    <dbReference type="NCBI Taxonomy" id="210409"/>
    <lineage>
        <taxon>Eukaryota</taxon>
        <taxon>Metazoa</taxon>
        <taxon>Ecdysozoa</taxon>
        <taxon>Arthropoda</taxon>
        <taxon>Crustacea</taxon>
        <taxon>Multicrustacea</taxon>
        <taxon>Malacostraca</taxon>
        <taxon>Eumalacostraca</taxon>
        <taxon>Eucarida</taxon>
        <taxon>Decapoda</taxon>
        <taxon>Pleocyemata</taxon>
        <taxon>Brachyura</taxon>
        <taxon>Eubrachyura</taxon>
        <taxon>Portunoidea</taxon>
        <taxon>Portunidae</taxon>
        <taxon>Portuninae</taxon>
        <taxon>Portunus</taxon>
    </lineage>
</organism>
<comment type="caution">
    <text evidence="1">The sequence shown here is derived from an EMBL/GenBank/DDBJ whole genome shotgun (WGS) entry which is preliminary data.</text>
</comment>
<accession>A0A5B7DL43</accession>
<dbReference type="AlphaFoldDB" id="A0A5B7DL43"/>
<gene>
    <name evidence="1" type="ORF">E2C01_015231</name>
</gene>
<evidence type="ECO:0000313" key="1">
    <source>
        <dbReference type="EMBL" id="MPC22220.1"/>
    </source>
</evidence>
<protein>
    <submittedName>
        <fullName evidence="1">Uncharacterized protein</fullName>
    </submittedName>
</protein>
<dbReference type="EMBL" id="VSRR010001063">
    <property type="protein sequence ID" value="MPC22220.1"/>
    <property type="molecule type" value="Genomic_DNA"/>
</dbReference>
<dbReference type="Proteomes" id="UP000324222">
    <property type="component" value="Unassembled WGS sequence"/>
</dbReference>
<keyword evidence="2" id="KW-1185">Reference proteome</keyword>